<dbReference type="Proteomes" id="UP000054270">
    <property type="component" value="Unassembled WGS sequence"/>
</dbReference>
<protein>
    <submittedName>
        <fullName evidence="3">Uncharacterized protein</fullName>
    </submittedName>
</protein>
<feature type="compositionally biased region" description="Low complexity" evidence="2">
    <location>
        <begin position="48"/>
        <end position="60"/>
    </location>
</feature>
<evidence type="ECO:0000256" key="1">
    <source>
        <dbReference type="SAM" id="Coils"/>
    </source>
</evidence>
<dbReference type="AlphaFoldDB" id="A0A0D2P6N4"/>
<keyword evidence="4" id="KW-1185">Reference proteome</keyword>
<organism evidence="3 4">
    <name type="scientific">Hypholoma sublateritium (strain FD-334 SS-4)</name>
    <dbReference type="NCBI Taxonomy" id="945553"/>
    <lineage>
        <taxon>Eukaryota</taxon>
        <taxon>Fungi</taxon>
        <taxon>Dikarya</taxon>
        <taxon>Basidiomycota</taxon>
        <taxon>Agaricomycotina</taxon>
        <taxon>Agaricomycetes</taxon>
        <taxon>Agaricomycetidae</taxon>
        <taxon>Agaricales</taxon>
        <taxon>Agaricineae</taxon>
        <taxon>Strophariaceae</taxon>
        <taxon>Hypholoma</taxon>
    </lineage>
</organism>
<reference evidence="4" key="1">
    <citation type="submission" date="2014-04" db="EMBL/GenBank/DDBJ databases">
        <title>Evolutionary Origins and Diversification of the Mycorrhizal Mutualists.</title>
        <authorList>
            <consortium name="DOE Joint Genome Institute"/>
            <consortium name="Mycorrhizal Genomics Consortium"/>
            <person name="Kohler A."/>
            <person name="Kuo A."/>
            <person name="Nagy L.G."/>
            <person name="Floudas D."/>
            <person name="Copeland A."/>
            <person name="Barry K.W."/>
            <person name="Cichocki N."/>
            <person name="Veneault-Fourrey C."/>
            <person name="LaButti K."/>
            <person name="Lindquist E.A."/>
            <person name="Lipzen A."/>
            <person name="Lundell T."/>
            <person name="Morin E."/>
            <person name="Murat C."/>
            <person name="Riley R."/>
            <person name="Ohm R."/>
            <person name="Sun H."/>
            <person name="Tunlid A."/>
            <person name="Henrissat B."/>
            <person name="Grigoriev I.V."/>
            <person name="Hibbett D.S."/>
            <person name="Martin F."/>
        </authorList>
    </citation>
    <scope>NUCLEOTIDE SEQUENCE [LARGE SCALE GENOMIC DNA]</scope>
    <source>
        <strain evidence="4">FD-334 SS-4</strain>
    </source>
</reference>
<gene>
    <name evidence="3" type="ORF">HYPSUDRAFT_219719</name>
</gene>
<feature type="coiled-coil region" evidence="1">
    <location>
        <begin position="91"/>
        <end position="118"/>
    </location>
</feature>
<evidence type="ECO:0000313" key="3">
    <source>
        <dbReference type="EMBL" id="KJA16065.1"/>
    </source>
</evidence>
<feature type="region of interest" description="Disordered" evidence="2">
    <location>
        <begin position="1"/>
        <end position="75"/>
    </location>
</feature>
<evidence type="ECO:0000256" key="2">
    <source>
        <dbReference type="SAM" id="MobiDB-lite"/>
    </source>
</evidence>
<feature type="compositionally biased region" description="Polar residues" evidence="2">
    <location>
        <begin position="9"/>
        <end position="29"/>
    </location>
</feature>
<evidence type="ECO:0000313" key="4">
    <source>
        <dbReference type="Proteomes" id="UP000054270"/>
    </source>
</evidence>
<sequence length="136" mass="14215">MSRRLPSRLPSQYPLNLSTPDSAAGTSAVTGVPPPVLSPQHTGALTMSVVSDSASGSDGSITPRRASISADSLTEGDIPGILDPGRLYKAYQQAQDEITALKLEIQMLKGEIAELKIRAITSELDAINSSTPVEGI</sequence>
<keyword evidence="1" id="KW-0175">Coiled coil</keyword>
<accession>A0A0D2P6N4</accession>
<name>A0A0D2P6N4_HYPSF</name>
<proteinExistence type="predicted"/>
<dbReference type="EMBL" id="KN817629">
    <property type="protein sequence ID" value="KJA16065.1"/>
    <property type="molecule type" value="Genomic_DNA"/>
</dbReference>